<evidence type="ECO:0000256" key="4">
    <source>
        <dbReference type="ARBA" id="ARBA00022692"/>
    </source>
</evidence>
<feature type="domain" description="EamA" evidence="9">
    <location>
        <begin position="163"/>
        <end position="296"/>
    </location>
</feature>
<dbReference type="Proteomes" id="UP000641741">
    <property type="component" value="Unassembled WGS sequence"/>
</dbReference>
<feature type="transmembrane region" description="Helical" evidence="7">
    <location>
        <begin position="109"/>
        <end position="128"/>
    </location>
</feature>
<sequence>MKRKNNTLLSLVLPAVLCTALWGSAAPCVKKGYELFEIAAGDSFSQLVFAGWRFTLAGVLVLLVAACMGHRIRPKRGEYRAIFMISLFQSMLQYVCYYIGLAGTTGTKASVLSGTQTFFALLLAHALLENDRLTRRKTLGCVLGFAGVLVLGLGGLDGFRLHGDGLILLSAVSAGAGALVSRIYTPGRDPMLLTGWQLALGGTFLGLLGRVGGGALGSVTAGGAALLGYMIVLSAAAFTIWTALLGRFPVGRVSLFGFLIPVFGAVFSALVLGENIMTVRNLLSLLLVSGGIALANSAAASSKS</sequence>
<dbReference type="InterPro" id="IPR050638">
    <property type="entry name" value="AA-Vitamin_Transporters"/>
</dbReference>
<feature type="chain" id="PRO_5046029143" evidence="8">
    <location>
        <begin position="26"/>
        <end position="304"/>
    </location>
</feature>
<dbReference type="EMBL" id="JACOPK010000003">
    <property type="protein sequence ID" value="MBC5695269.1"/>
    <property type="molecule type" value="Genomic_DNA"/>
</dbReference>
<organism evidence="10 11">
    <name type="scientific">Agathobaculum hominis</name>
    <dbReference type="NCBI Taxonomy" id="2763014"/>
    <lineage>
        <taxon>Bacteria</taxon>
        <taxon>Bacillati</taxon>
        <taxon>Bacillota</taxon>
        <taxon>Clostridia</taxon>
        <taxon>Eubacteriales</taxon>
        <taxon>Butyricicoccaceae</taxon>
        <taxon>Agathobaculum</taxon>
    </lineage>
</organism>
<keyword evidence="8" id="KW-0732">Signal</keyword>
<feature type="signal peptide" evidence="8">
    <location>
        <begin position="1"/>
        <end position="25"/>
    </location>
</feature>
<dbReference type="Pfam" id="PF00892">
    <property type="entry name" value="EamA"/>
    <property type="match status" value="2"/>
</dbReference>
<evidence type="ECO:0000256" key="7">
    <source>
        <dbReference type="SAM" id="Phobius"/>
    </source>
</evidence>
<gene>
    <name evidence="10" type="ORF">H8S02_04825</name>
</gene>
<feature type="transmembrane region" description="Helical" evidence="7">
    <location>
        <begin position="165"/>
        <end position="184"/>
    </location>
</feature>
<evidence type="ECO:0000256" key="8">
    <source>
        <dbReference type="SAM" id="SignalP"/>
    </source>
</evidence>
<feature type="transmembrane region" description="Helical" evidence="7">
    <location>
        <begin position="49"/>
        <end position="69"/>
    </location>
</feature>
<proteinExistence type="inferred from homology"/>
<keyword evidence="5 7" id="KW-1133">Transmembrane helix</keyword>
<feature type="transmembrane region" description="Helical" evidence="7">
    <location>
        <begin position="215"/>
        <end position="241"/>
    </location>
</feature>
<dbReference type="PANTHER" id="PTHR32322">
    <property type="entry name" value="INNER MEMBRANE TRANSPORTER"/>
    <property type="match status" value="1"/>
</dbReference>
<evidence type="ECO:0000256" key="1">
    <source>
        <dbReference type="ARBA" id="ARBA00004651"/>
    </source>
</evidence>
<dbReference type="InterPro" id="IPR000620">
    <property type="entry name" value="EamA_dom"/>
</dbReference>
<comment type="subcellular location">
    <subcellularLocation>
        <location evidence="1">Cell membrane</location>
        <topology evidence="1">Multi-pass membrane protein</topology>
    </subcellularLocation>
</comment>
<keyword evidence="6 7" id="KW-0472">Membrane</keyword>
<feature type="transmembrane region" description="Helical" evidence="7">
    <location>
        <begin position="81"/>
        <end position="103"/>
    </location>
</feature>
<evidence type="ECO:0000256" key="2">
    <source>
        <dbReference type="ARBA" id="ARBA00007362"/>
    </source>
</evidence>
<name>A0ABR7GLS7_9FIRM</name>
<comment type="similarity">
    <text evidence="2">Belongs to the EamA transporter family.</text>
</comment>
<evidence type="ECO:0000256" key="5">
    <source>
        <dbReference type="ARBA" id="ARBA00022989"/>
    </source>
</evidence>
<evidence type="ECO:0000313" key="10">
    <source>
        <dbReference type="EMBL" id="MBC5695269.1"/>
    </source>
</evidence>
<feature type="transmembrane region" description="Helical" evidence="7">
    <location>
        <begin position="253"/>
        <end position="273"/>
    </location>
</feature>
<evidence type="ECO:0000256" key="6">
    <source>
        <dbReference type="ARBA" id="ARBA00023136"/>
    </source>
</evidence>
<evidence type="ECO:0000259" key="9">
    <source>
        <dbReference type="Pfam" id="PF00892"/>
    </source>
</evidence>
<comment type="caution">
    <text evidence="10">The sequence shown here is derived from an EMBL/GenBank/DDBJ whole genome shotgun (WGS) entry which is preliminary data.</text>
</comment>
<feature type="transmembrane region" description="Helical" evidence="7">
    <location>
        <begin position="191"/>
        <end position="209"/>
    </location>
</feature>
<accession>A0ABR7GLS7</accession>
<feature type="transmembrane region" description="Helical" evidence="7">
    <location>
        <begin position="279"/>
        <end position="299"/>
    </location>
</feature>
<feature type="transmembrane region" description="Helical" evidence="7">
    <location>
        <begin position="140"/>
        <end position="159"/>
    </location>
</feature>
<dbReference type="PANTHER" id="PTHR32322:SF18">
    <property type="entry name" value="S-ADENOSYLMETHIONINE_S-ADENOSYLHOMOCYSTEINE TRANSPORTER"/>
    <property type="match status" value="1"/>
</dbReference>
<keyword evidence="11" id="KW-1185">Reference proteome</keyword>
<keyword evidence="3" id="KW-1003">Cell membrane</keyword>
<evidence type="ECO:0000313" key="11">
    <source>
        <dbReference type="Proteomes" id="UP000641741"/>
    </source>
</evidence>
<dbReference type="SUPFAM" id="SSF103481">
    <property type="entry name" value="Multidrug resistance efflux transporter EmrE"/>
    <property type="match status" value="2"/>
</dbReference>
<dbReference type="InterPro" id="IPR037185">
    <property type="entry name" value="EmrE-like"/>
</dbReference>
<feature type="domain" description="EamA" evidence="9">
    <location>
        <begin position="13"/>
        <end position="151"/>
    </location>
</feature>
<protein>
    <submittedName>
        <fullName evidence="10">DMT family transporter</fullName>
    </submittedName>
</protein>
<dbReference type="RefSeq" id="WP_186969548.1">
    <property type="nucleotide sequence ID" value="NZ_JACOPK010000003.1"/>
</dbReference>
<reference evidence="10 11" key="1">
    <citation type="submission" date="2020-08" db="EMBL/GenBank/DDBJ databases">
        <title>Genome public.</title>
        <authorList>
            <person name="Liu C."/>
            <person name="Sun Q."/>
        </authorList>
    </citation>
    <scope>NUCLEOTIDE SEQUENCE [LARGE SCALE GENOMIC DNA]</scope>
    <source>
        <strain evidence="10 11">M2</strain>
    </source>
</reference>
<evidence type="ECO:0000256" key="3">
    <source>
        <dbReference type="ARBA" id="ARBA00022475"/>
    </source>
</evidence>
<keyword evidence="4 7" id="KW-0812">Transmembrane</keyword>